<proteinExistence type="predicted"/>
<feature type="region of interest" description="Disordered" evidence="1">
    <location>
        <begin position="505"/>
        <end position="556"/>
    </location>
</feature>
<feature type="compositionally biased region" description="Basic residues" evidence="1">
    <location>
        <begin position="59"/>
        <end position="72"/>
    </location>
</feature>
<dbReference type="InterPro" id="IPR018606">
    <property type="entry name" value="Arb1"/>
</dbReference>
<evidence type="ECO:0000313" key="2">
    <source>
        <dbReference type="EMBL" id="KKY26275.1"/>
    </source>
</evidence>
<evidence type="ECO:0008006" key="4">
    <source>
        <dbReference type="Google" id="ProtNLM"/>
    </source>
</evidence>
<protein>
    <recommendedName>
        <fullName evidence="4">Argonaute sirna chaperone complex subunit arb1</fullName>
    </recommendedName>
</protein>
<sequence length="556" mass="62952">MMGQTTLEPGYPKQRQSSDDTRKDKVQPGADGRLEPAVPEEHEDGDPPRSGNTEVTKKSEKRHKKPASKRGLGKPTGFEEYHADGPLTVDEVQRDNELYERRIMTAIQHYEARRKMSNEQRDIFLKYLAFGGIEIGPSMFQGLDPADRKGYDKEDLVAVLAQTSISDDKFNIGNEDSIWAIDFEGVMKSFLSRRLPIIWDLATLDSVKLVTNVFSNFMSYLLFHDVCPEYSSDILSTRRFLDDVATIEIWNCRQAERWMPGDFNIACSTLFGGFYAKTYDPRLNWQNEVDLAPGQSLFVGMTDTEARDVMKYGIAAAASEKQMYKFVSLANTDKLKIVWTEEGAFEIVQTFPVSPETQKYYKSNSPGFRPVGRALAKKWRNPDALEEDLTPAERIAADYQASMAEIDVNAGDNKTPEYEFFFEAQVLQYCFPGMKVEATICQLNCDIMFVDRIGRIFPSFDNYLPNELMLGYVKPRAVGVKAEEAETEAIAKMVLEPEHNFDTVEAKARNSRASIGHDEKDRSKVDAIPEVTEEDPKPETETDSMGSEESDPSNRN</sequence>
<feature type="compositionally biased region" description="Basic and acidic residues" evidence="1">
    <location>
        <begin position="515"/>
        <end position="527"/>
    </location>
</feature>
<feature type="compositionally biased region" description="Acidic residues" evidence="1">
    <location>
        <begin position="546"/>
        <end position="556"/>
    </location>
</feature>
<organism evidence="2 3">
    <name type="scientific">Phaeomoniella chlamydospora</name>
    <name type="common">Phaeoacremonium chlamydosporum</name>
    <dbReference type="NCBI Taxonomy" id="158046"/>
    <lineage>
        <taxon>Eukaryota</taxon>
        <taxon>Fungi</taxon>
        <taxon>Dikarya</taxon>
        <taxon>Ascomycota</taxon>
        <taxon>Pezizomycotina</taxon>
        <taxon>Eurotiomycetes</taxon>
        <taxon>Chaetothyriomycetidae</taxon>
        <taxon>Phaeomoniellales</taxon>
        <taxon>Phaeomoniellaceae</taxon>
        <taxon>Phaeomoniella</taxon>
    </lineage>
</organism>
<evidence type="ECO:0000256" key="1">
    <source>
        <dbReference type="SAM" id="MobiDB-lite"/>
    </source>
</evidence>
<dbReference type="EMBL" id="LCWF01000036">
    <property type="protein sequence ID" value="KKY26275.1"/>
    <property type="molecule type" value="Genomic_DNA"/>
</dbReference>
<name>A0A0G2HCK5_PHACM</name>
<dbReference type="AlphaFoldDB" id="A0A0G2HCK5"/>
<reference evidence="2 3" key="2">
    <citation type="submission" date="2015-05" db="EMBL/GenBank/DDBJ databases">
        <authorList>
            <person name="Morales-Cruz A."/>
            <person name="Amrine K.C."/>
            <person name="Cantu D."/>
        </authorList>
    </citation>
    <scope>NUCLEOTIDE SEQUENCE [LARGE SCALE GENOMIC DNA]</scope>
    <source>
        <strain evidence="2">UCRPC4</strain>
    </source>
</reference>
<comment type="caution">
    <text evidence="2">The sequence shown here is derived from an EMBL/GenBank/DDBJ whole genome shotgun (WGS) entry which is preliminary data.</text>
</comment>
<dbReference type="OrthoDB" id="435402at2759"/>
<gene>
    <name evidence="2" type="ORF">UCRPC4_g01550</name>
</gene>
<feature type="compositionally biased region" description="Basic and acidic residues" evidence="1">
    <location>
        <begin position="16"/>
        <end position="26"/>
    </location>
</feature>
<reference evidence="2 3" key="1">
    <citation type="submission" date="2015-05" db="EMBL/GenBank/DDBJ databases">
        <title>Distinctive expansion of gene families associated with plant cell wall degradation and secondary metabolism in the genomes of grapevine trunk pathogens.</title>
        <authorList>
            <person name="Lawrence D.P."/>
            <person name="Travadon R."/>
            <person name="Rolshausen P.E."/>
            <person name="Baumgartner K."/>
        </authorList>
    </citation>
    <scope>NUCLEOTIDE SEQUENCE [LARGE SCALE GENOMIC DNA]</scope>
    <source>
        <strain evidence="2">UCRPC4</strain>
    </source>
</reference>
<dbReference type="GO" id="GO:0033167">
    <property type="term" value="C:ARC complex"/>
    <property type="evidence" value="ECO:0007669"/>
    <property type="project" value="InterPro"/>
</dbReference>
<evidence type="ECO:0000313" key="3">
    <source>
        <dbReference type="Proteomes" id="UP000053317"/>
    </source>
</evidence>
<accession>A0A0G2HCK5</accession>
<dbReference type="Proteomes" id="UP000053317">
    <property type="component" value="Unassembled WGS sequence"/>
</dbReference>
<feature type="region of interest" description="Disordered" evidence="1">
    <location>
        <begin position="1"/>
        <end position="89"/>
    </location>
</feature>
<dbReference type="GO" id="GO:0031047">
    <property type="term" value="P:regulatory ncRNA-mediated gene silencing"/>
    <property type="evidence" value="ECO:0007669"/>
    <property type="project" value="InterPro"/>
</dbReference>
<keyword evidence="3" id="KW-1185">Reference proteome</keyword>
<dbReference type="Pfam" id="PF09692">
    <property type="entry name" value="Arb1"/>
    <property type="match status" value="1"/>
</dbReference>